<evidence type="ECO:0000313" key="6">
    <source>
        <dbReference type="Proteomes" id="UP000184517"/>
    </source>
</evidence>
<evidence type="ECO:0000256" key="3">
    <source>
        <dbReference type="ARBA" id="ARBA00023098"/>
    </source>
</evidence>
<dbReference type="Pfam" id="PF04970">
    <property type="entry name" value="LRAT"/>
    <property type="match status" value="1"/>
</dbReference>
<dbReference type="InterPro" id="IPR007053">
    <property type="entry name" value="LRAT_dom"/>
</dbReference>
<dbReference type="PANTHER" id="PTHR13943">
    <property type="entry name" value="HRAS-LIKE SUPPRESSOR - RELATED"/>
    <property type="match status" value="1"/>
</dbReference>
<feature type="domain" description="LRAT" evidence="4">
    <location>
        <begin position="29"/>
        <end position="127"/>
    </location>
</feature>
<dbReference type="OrthoDB" id="9812095at2"/>
<organism evidence="5 6">
    <name type="scientific">Marinomonas polaris DSM 16579</name>
    <dbReference type="NCBI Taxonomy" id="1122206"/>
    <lineage>
        <taxon>Bacteria</taxon>
        <taxon>Pseudomonadati</taxon>
        <taxon>Pseudomonadota</taxon>
        <taxon>Gammaproteobacteria</taxon>
        <taxon>Oceanospirillales</taxon>
        <taxon>Oceanospirillaceae</taxon>
        <taxon>Marinomonas</taxon>
    </lineage>
</organism>
<dbReference type="STRING" id="1122206.SAMN02745753_03747"/>
<accession>A0A1M5J260</accession>
<evidence type="ECO:0000256" key="1">
    <source>
        <dbReference type="ARBA" id="ARBA00022679"/>
    </source>
</evidence>
<dbReference type="RefSeq" id="WP_072841187.1">
    <property type="nucleotide sequence ID" value="NZ_FQVF01000020.1"/>
</dbReference>
<dbReference type="Gene3D" id="3.90.1720.10">
    <property type="entry name" value="endopeptidase domain like (from Nostoc punctiforme)"/>
    <property type="match status" value="1"/>
</dbReference>
<dbReference type="PANTHER" id="PTHR13943:SF77">
    <property type="entry name" value="LRAT DOMAIN-CONTAINING PROTEIN"/>
    <property type="match status" value="1"/>
</dbReference>
<evidence type="ECO:0000259" key="4">
    <source>
        <dbReference type="PROSITE" id="PS51934"/>
    </source>
</evidence>
<keyword evidence="5" id="KW-0012">Acyltransferase</keyword>
<protein>
    <submittedName>
        <fullName evidence="5">Lecithin retinol acyltransferase</fullName>
    </submittedName>
</protein>
<dbReference type="GO" id="GO:0070292">
    <property type="term" value="P:N-acylphosphatidylethanolamine metabolic process"/>
    <property type="evidence" value="ECO:0007669"/>
    <property type="project" value="TreeGrafter"/>
</dbReference>
<evidence type="ECO:0000256" key="2">
    <source>
        <dbReference type="ARBA" id="ARBA00022801"/>
    </source>
</evidence>
<dbReference type="InterPro" id="IPR051496">
    <property type="entry name" value="H-rev107_PLA/AT"/>
</dbReference>
<reference evidence="6" key="1">
    <citation type="submission" date="2016-11" db="EMBL/GenBank/DDBJ databases">
        <authorList>
            <person name="Varghese N."/>
            <person name="Submissions S."/>
        </authorList>
    </citation>
    <scope>NUCLEOTIDE SEQUENCE [LARGE SCALE GENOMIC DNA]</scope>
    <source>
        <strain evidence="6">DSM 16579</strain>
    </source>
</reference>
<name>A0A1M5J260_9GAMM</name>
<dbReference type="GO" id="GO:0004623">
    <property type="term" value="F:phospholipase A2 activity"/>
    <property type="evidence" value="ECO:0007669"/>
    <property type="project" value="TreeGrafter"/>
</dbReference>
<proteinExistence type="predicted"/>
<dbReference type="EMBL" id="FQVF01000020">
    <property type="protein sequence ID" value="SHG34687.1"/>
    <property type="molecule type" value="Genomic_DNA"/>
</dbReference>
<dbReference type="GO" id="GO:0016410">
    <property type="term" value="F:N-acyltransferase activity"/>
    <property type="evidence" value="ECO:0007669"/>
    <property type="project" value="TreeGrafter"/>
</dbReference>
<dbReference type="AlphaFoldDB" id="A0A1M5J260"/>
<keyword evidence="6" id="KW-1185">Reference proteome</keyword>
<keyword evidence="1 5" id="KW-0808">Transferase</keyword>
<dbReference type="GO" id="GO:0005737">
    <property type="term" value="C:cytoplasm"/>
    <property type="evidence" value="ECO:0007669"/>
    <property type="project" value="TreeGrafter"/>
</dbReference>
<keyword evidence="2" id="KW-0378">Hydrolase</keyword>
<dbReference type="PROSITE" id="PS51934">
    <property type="entry name" value="LRAT"/>
    <property type="match status" value="1"/>
</dbReference>
<dbReference type="Proteomes" id="UP000184517">
    <property type="component" value="Unassembled WGS sequence"/>
</dbReference>
<keyword evidence="3" id="KW-0443">Lipid metabolism</keyword>
<dbReference type="GO" id="GO:0008970">
    <property type="term" value="F:phospholipase A1 activity"/>
    <property type="evidence" value="ECO:0007669"/>
    <property type="project" value="TreeGrafter"/>
</dbReference>
<gene>
    <name evidence="5" type="ORF">SAMN02745753_03747</name>
</gene>
<sequence length="174" mass="19637">MGLFDIFVKTPDEASKASETYDYLKPGCVLRDVRGGYDHYGVYVGKKKVIHFTNGKIQKTSLKDFNEDSLGNIDVMAFGEEFTRDITLKQSCRRASSRLGMADYELLDNNCEHFALWCRTGEAISTQAFGSKSSKYSAATFAISTPRFISNIYSKQVGMEKSRKININMVIDDY</sequence>
<evidence type="ECO:0000313" key="5">
    <source>
        <dbReference type="EMBL" id="SHG34687.1"/>
    </source>
</evidence>